<feature type="domain" description="ABC transmembrane type-1" evidence="12">
    <location>
        <begin position="38"/>
        <end position="328"/>
    </location>
</feature>
<feature type="domain" description="ABC transporter" evidence="11">
    <location>
        <begin position="360"/>
        <end position="572"/>
    </location>
</feature>
<dbReference type="SMART" id="SM00382">
    <property type="entry name" value="AAA"/>
    <property type="match status" value="1"/>
</dbReference>
<feature type="transmembrane region" description="Helical" evidence="10">
    <location>
        <begin position="301"/>
        <end position="322"/>
    </location>
</feature>
<dbReference type="Pfam" id="PF00664">
    <property type="entry name" value="ABC_membrane"/>
    <property type="match status" value="1"/>
</dbReference>
<dbReference type="Proteomes" id="UP000199228">
    <property type="component" value="Unassembled WGS sequence"/>
</dbReference>
<dbReference type="InterPro" id="IPR003439">
    <property type="entry name" value="ABC_transporter-like_ATP-bd"/>
</dbReference>
<dbReference type="Gene3D" id="3.40.50.300">
    <property type="entry name" value="P-loop containing nucleotide triphosphate hydrolases"/>
    <property type="match status" value="1"/>
</dbReference>
<gene>
    <name evidence="13" type="ORF">SAMN02910417_00211</name>
</gene>
<organism evidence="13 14">
    <name type="scientific">Eubacterium oxidoreducens</name>
    <dbReference type="NCBI Taxonomy" id="1732"/>
    <lineage>
        <taxon>Bacteria</taxon>
        <taxon>Bacillati</taxon>
        <taxon>Bacillota</taxon>
        <taxon>Clostridia</taxon>
        <taxon>Eubacteriales</taxon>
        <taxon>Eubacteriaceae</taxon>
        <taxon>Eubacterium</taxon>
    </lineage>
</organism>
<keyword evidence="5" id="KW-0547">Nucleotide-binding</keyword>
<dbReference type="GO" id="GO:0008234">
    <property type="term" value="F:cysteine-type peptidase activity"/>
    <property type="evidence" value="ECO:0007669"/>
    <property type="project" value="UniProtKB-KW"/>
</dbReference>
<proteinExistence type="predicted"/>
<feature type="transmembrane region" description="Helical" evidence="10">
    <location>
        <begin position="46"/>
        <end position="67"/>
    </location>
</feature>
<dbReference type="PROSITE" id="PS50929">
    <property type="entry name" value="ABC_TM1F"/>
    <property type="match status" value="1"/>
</dbReference>
<dbReference type="GO" id="GO:0140359">
    <property type="term" value="F:ABC-type transporter activity"/>
    <property type="evidence" value="ECO:0007669"/>
    <property type="project" value="InterPro"/>
</dbReference>
<protein>
    <submittedName>
        <fullName evidence="13">ATP-binding cassette, subfamily C</fullName>
    </submittedName>
</protein>
<keyword evidence="6" id="KW-0788">Thiol protease</keyword>
<name>A0A1G6A3H8_EUBOX</name>
<dbReference type="PROSITE" id="PS00211">
    <property type="entry name" value="ABC_TRANSPORTER_1"/>
    <property type="match status" value="1"/>
</dbReference>
<evidence type="ECO:0000256" key="10">
    <source>
        <dbReference type="SAM" id="Phobius"/>
    </source>
</evidence>
<dbReference type="InterPro" id="IPR011527">
    <property type="entry name" value="ABC1_TM_dom"/>
</dbReference>
<keyword evidence="6" id="KW-0645">Protease</keyword>
<dbReference type="InterPro" id="IPR017871">
    <property type="entry name" value="ABC_transporter-like_CS"/>
</dbReference>
<evidence type="ECO:0000256" key="9">
    <source>
        <dbReference type="ARBA" id="ARBA00023136"/>
    </source>
</evidence>
<evidence type="ECO:0000256" key="7">
    <source>
        <dbReference type="ARBA" id="ARBA00022840"/>
    </source>
</evidence>
<feature type="transmembrane region" description="Helical" evidence="10">
    <location>
        <begin position="184"/>
        <end position="203"/>
    </location>
</feature>
<dbReference type="GO" id="GO:0016887">
    <property type="term" value="F:ATP hydrolysis activity"/>
    <property type="evidence" value="ECO:0007669"/>
    <property type="project" value="InterPro"/>
</dbReference>
<dbReference type="AlphaFoldDB" id="A0A1G6A3H8"/>
<evidence type="ECO:0000256" key="5">
    <source>
        <dbReference type="ARBA" id="ARBA00022741"/>
    </source>
</evidence>
<keyword evidence="8 10" id="KW-1133">Transmembrane helix</keyword>
<dbReference type="PANTHER" id="PTHR24221:SF654">
    <property type="entry name" value="ATP-BINDING CASSETTE SUB-FAMILY B MEMBER 6"/>
    <property type="match status" value="1"/>
</dbReference>
<dbReference type="InterPro" id="IPR027417">
    <property type="entry name" value="P-loop_NTPase"/>
</dbReference>
<comment type="subcellular location">
    <subcellularLocation>
        <location evidence="1">Cell membrane</location>
        <topology evidence="1">Multi-pass membrane protein</topology>
    </subcellularLocation>
</comment>
<dbReference type="Pfam" id="PF00005">
    <property type="entry name" value="ABC_tran"/>
    <property type="match status" value="1"/>
</dbReference>
<feature type="transmembrane region" description="Helical" evidence="10">
    <location>
        <begin position="271"/>
        <end position="289"/>
    </location>
</feature>
<evidence type="ECO:0000256" key="3">
    <source>
        <dbReference type="ARBA" id="ARBA00022475"/>
    </source>
</evidence>
<dbReference type="SUPFAM" id="SSF90123">
    <property type="entry name" value="ABC transporter transmembrane region"/>
    <property type="match status" value="1"/>
</dbReference>
<keyword evidence="4 10" id="KW-0812">Transmembrane</keyword>
<dbReference type="Gene3D" id="1.20.1560.10">
    <property type="entry name" value="ABC transporter type 1, transmembrane domain"/>
    <property type="match status" value="1"/>
</dbReference>
<keyword evidence="7 13" id="KW-0067">ATP-binding</keyword>
<dbReference type="InterPro" id="IPR003593">
    <property type="entry name" value="AAA+_ATPase"/>
</dbReference>
<dbReference type="PANTHER" id="PTHR24221">
    <property type="entry name" value="ATP-BINDING CASSETTE SUB-FAMILY B"/>
    <property type="match status" value="1"/>
</dbReference>
<sequence length="572" mass="62652">MGSGREEICVNQNKKRQNGFFIMLQLIGLVKPLIGIMILAVVLGVLGYLCAIFLTVISSGEVILLLAKAGVIATGGFWFSLKSGAVLLIIMAIARGIFHYGEQYCNHFIAFKLLAKIRHQVFETLRKLCPAKLEGREKGNLISLITSDVELLEVFYAHTISPIAIAIIVSLVMVVFLGHICLAAGWVALVSYLLIGLVLPIALGKTGASPGVEYRKEFGSLNSFVLDCLYGLDETIQYEGGVKRTREIISRSQSLGEKQKHLNHMESLQKGLTNLLVLVCSVAMLLLMTGQYRAGTAEASMVFMATIALMGSFGPVIALSNLSNNLNQTLACGQRILDLLKEEPLVEEVPGEKKVQFSDAKVENVTFSYEEEEILKNFSMQINGGSIVGIHGPSGCGKSTILKLLMRFWDVDRGRIFMGKDSIRHLPSKSLRGMESYVTQETFLFHDTIANNIGIGKLGATREEIIEAARAASLHDAIVSFPEGYDTMVGENGDTLSGGERQRIGIARAFLSDRDFLLLDEPTSNLDALNEGIILKSLKEHCLDKTILLVSHRRSTLQIADEVVEMNRGRGT</sequence>
<dbReference type="STRING" id="1732.SAMN02910417_00211"/>
<reference evidence="13 14" key="1">
    <citation type="submission" date="2016-10" db="EMBL/GenBank/DDBJ databases">
        <authorList>
            <person name="de Groot N.N."/>
        </authorList>
    </citation>
    <scope>NUCLEOTIDE SEQUENCE [LARGE SCALE GENOMIC DNA]</scope>
    <source>
        <strain evidence="13 14">DSM 3217</strain>
    </source>
</reference>
<feature type="transmembrane region" description="Helical" evidence="10">
    <location>
        <begin position="20"/>
        <end position="40"/>
    </location>
</feature>
<dbReference type="RefSeq" id="WP_090171177.1">
    <property type="nucleotide sequence ID" value="NZ_FMXR01000004.1"/>
</dbReference>
<evidence type="ECO:0000256" key="6">
    <source>
        <dbReference type="ARBA" id="ARBA00022807"/>
    </source>
</evidence>
<evidence type="ECO:0000259" key="11">
    <source>
        <dbReference type="PROSITE" id="PS50893"/>
    </source>
</evidence>
<evidence type="ECO:0000256" key="4">
    <source>
        <dbReference type="ARBA" id="ARBA00022692"/>
    </source>
</evidence>
<dbReference type="GO" id="GO:0005886">
    <property type="term" value="C:plasma membrane"/>
    <property type="evidence" value="ECO:0007669"/>
    <property type="project" value="UniProtKB-SubCell"/>
</dbReference>
<accession>A0A1G6A3H8</accession>
<keyword evidence="6" id="KW-0378">Hydrolase</keyword>
<keyword evidence="3" id="KW-1003">Cell membrane</keyword>
<keyword evidence="14" id="KW-1185">Reference proteome</keyword>
<evidence type="ECO:0000256" key="2">
    <source>
        <dbReference type="ARBA" id="ARBA00022448"/>
    </source>
</evidence>
<evidence type="ECO:0000259" key="12">
    <source>
        <dbReference type="PROSITE" id="PS50929"/>
    </source>
</evidence>
<evidence type="ECO:0000256" key="8">
    <source>
        <dbReference type="ARBA" id="ARBA00022989"/>
    </source>
</evidence>
<dbReference type="OrthoDB" id="9762778at2"/>
<dbReference type="GO" id="GO:0005524">
    <property type="term" value="F:ATP binding"/>
    <property type="evidence" value="ECO:0007669"/>
    <property type="project" value="UniProtKB-KW"/>
</dbReference>
<dbReference type="InterPro" id="IPR039421">
    <property type="entry name" value="Type_1_exporter"/>
</dbReference>
<feature type="transmembrane region" description="Helical" evidence="10">
    <location>
        <begin position="155"/>
        <end position="177"/>
    </location>
</feature>
<dbReference type="EMBL" id="FMXR01000004">
    <property type="protein sequence ID" value="SDB02900.1"/>
    <property type="molecule type" value="Genomic_DNA"/>
</dbReference>
<keyword evidence="9 10" id="KW-0472">Membrane</keyword>
<dbReference type="PROSITE" id="PS50893">
    <property type="entry name" value="ABC_TRANSPORTER_2"/>
    <property type="match status" value="1"/>
</dbReference>
<keyword evidence="2" id="KW-0813">Transport</keyword>
<dbReference type="InterPro" id="IPR036640">
    <property type="entry name" value="ABC1_TM_sf"/>
</dbReference>
<evidence type="ECO:0000313" key="13">
    <source>
        <dbReference type="EMBL" id="SDB02900.1"/>
    </source>
</evidence>
<dbReference type="FunFam" id="3.40.50.300:FF:000299">
    <property type="entry name" value="ABC transporter ATP-binding protein/permease"/>
    <property type="match status" value="1"/>
</dbReference>
<evidence type="ECO:0000256" key="1">
    <source>
        <dbReference type="ARBA" id="ARBA00004651"/>
    </source>
</evidence>
<feature type="transmembrane region" description="Helical" evidence="10">
    <location>
        <begin position="79"/>
        <end position="98"/>
    </location>
</feature>
<evidence type="ECO:0000313" key="14">
    <source>
        <dbReference type="Proteomes" id="UP000199228"/>
    </source>
</evidence>
<dbReference type="SUPFAM" id="SSF52540">
    <property type="entry name" value="P-loop containing nucleoside triphosphate hydrolases"/>
    <property type="match status" value="1"/>
</dbReference>